<proteinExistence type="inferred from homology"/>
<dbReference type="InterPro" id="IPR020904">
    <property type="entry name" value="Sc_DH/Rdtase_CS"/>
</dbReference>
<evidence type="ECO:0000313" key="4">
    <source>
        <dbReference type="Proteomes" id="UP001500751"/>
    </source>
</evidence>
<dbReference type="RefSeq" id="WP_344664011.1">
    <property type="nucleotide sequence ID" value="NZ_BAAAQN010000003.1"/>
</dbReference>
<dbReference type="Pfam" id="PF13561">
    <property type="entry name" value="adh_short_C2"/>
    <property type="match status" value="1"/>
</dbReference>
<sequence length="268" mass="27078">MPETPKTAEAHGTAFHGPSFHGKVAVVTGAGTGIGRTSARAFAARGATVVVADVDAGSAAETVELIEKDGGTASAVTVDVTDSASVAAMVDTAVARHGGLHIAHNNAGILAALGPLGDVDEGQWHAQLAVNVTGVMLAMKYEIRHMREHGGGVIVNAASNIGGHIRYPGMGAYAATKAAVSALTRVAALDHIKDGIRINAVSPGAANTRMSLMPGETEADRAARFSDVIPLGRIAETHEIVGSVLWLASDASSFVVGHDLVTDGGASA</sequence>
<keyword evidence="4" id="KW-1185">Reference proteome</keyword>
<comment type="caution">
    <text evidence="3">The sequence shown here is derived from an EMBL/GenBank/DDBJ whole genome shotgun (WGS) entry which is preliminary data.</text>
</comment>
<dbReference type="PRINTS" id="PR00081">
    <property type="entry name" value="GDHRDH"/>
</dbReference>
<dbReference type="EMBL" id="BAAAQN010000003">
    <property type="protein sequence ID" value="GAA2014639.1"/>
    <property type="molecule type" value="Genomic_DNA"/>
</dbReference>
<dbReference type="PRINTS" id="PR00080">
    <property type="entry name" value="SDRFAMILY"/>
</dbReference>
<gene>
    <name evidence="3" type="ORF">GCM10009839_07090</name>
</gene>
<dbReference type="Proteomes" id="UP001500751">
    <property type="component" value="Unassembled WGS sequence"/>
</dbReference>
<dbReference type="CDD" id="cd05233">
    <property type="entry name" value="SDR_c"/>
    <property type="match status" value="1"/>
</dbReference>
<dbReference type="PANTHER" id="PTHR24321">
    <property type="entry name" value="DEHYDROGENASES, SHORT CHAIN"/>
    <property type="match status" value="1"/>
</dbReference>
<keyword evidence="2" id="KW-0560">Oxidoreductase</keyword>
<dbReference type="PROSITE" id="PS00061">
    <property type="entry name" value="ADH_SHORT"/>
    <property type="match status" value="1"/>
</dbReference>
<reference evidence="4" key="1">
    <citation type="journal article" date="2019" name="Int. J. Syst. Evol. Microbiol.">
        <title>The Global Catalogue of Microorganisms (GCM) 10K type strain sequencing project: providing services to taxonomists for standard genome sequencing and annotation.</title>
        <authorList>
            <consortium name="The Broad Institute Genomics Platform"/>
            <consortium name="The Broad Institute Genome Sequencing Center for Infectious Disease"/>
            <person name="Wu L."/>
            <person name="Ma J."/>
        </authorList>
    </citation>
    <scope>NUCLEOTIDE SEQUENCE [LARGE SCALE GENOMIC DNA]</scope>
    <source>
        <strain evidence="4">JCM 16014</strain>
    </source>
</reference>
<comment type="similarity">
    <text evidence="1">Belongs to the short-chain dehydrogenases/reductases (SDR) family.</text>
</comment>
<dbReference type="PANTHER" id="PTHR24321:SF8">
    <property type="entry name" value="ESTRADIOL 17-BETA-DEHYDROGENASE 8-RELATED"/>
    <property type="match status" value="1"/>
</dbReference>
<dbReference type="InterPro" id="IPR036291">
    <property type="entry name" value="NAD(P)-bd_dom_sf"/>
</dbReference>
<evidence type="ECO:0000313" key="3">
    <source>
        <dbReference type="EMBL" id="GAA2014639.1"/>
    </source>
</evidence>
<organism evidence="3 4">
    <name type="scientific">Catenulispora yoronensis</name>
    <dbReference type="NCBI Taxonomy" id="450799"/>
    <lineage>
        <taxon>Bacteria</taxon>
        <taxon>Bacillati</taxon>
        <taxon>Actinomycetota</taxon>
        <taxon>Actinomycetes</taxon>
        <taxon>Catenulisporales</taxon>
        <taxon>Catenulisporaceae</taxon>
        <taxon>Catenulispora</taxon>
    </lineage>
</organism>
<name>A0ABP5F2C8_9ACTN</name>
<accession>A0ABP5F2C8</accession>
<dbReference type="SUPFAM" id="SSF51735">
    <property type="entry name" value="NAD(P)-binding Rossmann-fold domains"/>
    <property type="match status" value="1"/>
</dbReference>
<dbReference type="Gene3D" id="3.40.50.720">
    <property type="entry name" value="NAD(P)-binding Rossmann-like Domain"/>
    <property type="match status" value="1"/>
</dbReference>
<evidence type="ECO:0000256" key="1">
    <source>
        <dbReference type="ARBA" id="ARBA00006484"/>
    </source>
</evidence>
<evidence type="ECO:0000256" key="2">
    <source>
        <dbReference type="ARBA" id="ARBA00023002"/>
    </source>
</evidence>
<dbReference type="InterPro" id="IPR002347">
    <property type="entry name" value="SDR_fam"/>
</dbReference>
<protein>
    <submittedName>
        <fullName evidence="3">Glucose 1-dehydrogenase</fullName>
    </submittedName>
</protein>